<dbReference type="GO" id="GO:0070536">
    <property type="term" value="P:protein K63-linked deubiquitination"/>
    <property type="evidence" value="ECO:0007669"/>
    <property type="project" value="InterPro"/>
</dbReference>
<dbReference type="GO" id="GO:0006508">
    <property type="term" value="P:proteolysis"/>
    <property type="evidence" value="ECO:0007669"/>
    <property type="project" value="UniProtKB-KW"/>
</dbReference>
<organism evidence="11 12">
    <name type="scientific">Recurvomyces mirabilis</name>
    <dbReference type="NCBI Taxonomy" id="574656"/>
    <lineage>
        <taxon>Eukaryota</taxon>
        <taxon>Fungi</taxon>
        <taxon>Dikarya</taxon>
        <taxon>Ascomycota</taxon>
        <taxon>Pezizomycotina</taxon>
        <taxon>Dothideomycetes</taxon>
        <taxon>Dothideomycetidae</taxon>
        <taxon>Mycosphaerellales</taxon>
        <taxon>Teratosphaeriaceae</taxon>
        <taxon>Recurvomyces</taxon>
    </lineage>
</organism>
<evidence type="ECO:0000256" key="4">
    <source>
        <dbReference type="ARBA" id="ARBA00022723"/>
    </source>
</evidence>
<dbReference type="GO" id="GO:0061578">
    <property type="term" value="F:K63-linked deubiquitinase activity"/>
    <property type="evidence" value="ECO:0007669"/>
    <property type="project" value="InterPro"/>
</dbReference>
<dbReference type="InterPro" id="IPR015063">
    <property type="entry name" value="USP8_dimer"/>
</dbReference>
<keyword evidence="7" id="KW-0862">Zinc</keyword>
<dbReference type="Proteomes" id="UP001274830">
    <property type="component" value="Unassembled WGS sequence"/>
</dbReference>
<keyword evidence="5" id="KW-0833">Ubl conjugation pathway</keyword>
<name>A0AAE0WSM9_9PEZI</name>
<feature type="region of interest" description="Disordered" evidence="9">
    <location>
        <begin position="180"/>
        <end position="334"/>
    </location>
</feature>
<accession>A0AAE0WSM9</accession>
<comment type="cofactor">
    <cofactor evidence="1">
        <name>Zn(2+)</name>
        <dbReference type="ChEBI" id="CHEBI:29105"/>
    </cofactor>
</comment>
<feature type="compositionally biased region" description="Polar residues" evidence="9">
    <location>
        <begin position="312"/>
        <end position="321"/>
    </location>
</feature>
<dbReference type="AlphaFoldDB" id="A0AAE0WSM9"/>
<keyword evidence="12" id="KW-1185">Reference proteome</keyword>
<dbReference type="FunFam" id="3.40.140.10:FF:000033">
    <property type="entry name" value="AMSH-like protease sst2"/>
    <property type="match status" value="1"/>
</dbReference>
<evidence type="ECO:0000256" key="7">
    <source>
        <dbReference type="ARBA" id="ARBA00022833"/>
    </source>
</evidence>
<evidence type="ECO:0000313" key="12">
    <source>
        <dbReference type="Proteomes" id="UP001274830"/>
    </source>
</evidence>
<dbReference type="InterPro" id="IPR044098">
    <property type="entry name" value="STAMBP/STALP-like_MPN"/>
</dbReference>
<dbReference type="GO" id="GO:0005768">
    <property type="term" value="C:endosome"/>
    <property type="evidence" value="ECO:0007669"/>
    <property type="project" value="TreeGrafter"/>
</dbReference>
<feature type="domain" description="MPN" evidence="10">
    <location>
        <begin position="344"/>
        <end position="473"/>
    </location>
</feature>
<feature type="compositionally biased region" description="Low complexity" evidence="9">
    <location>
        <begin position="322"/>
        <end position="334"/>
    </location>
</feature>
<keyword evidence="6" id="KW-0378">Hydrolase</keyword>
<dbReference type="PANTHER" id="PTHR12947">
    <property type="entry name" value="AMSH-LIKE PROTEASE"/>
    <property type="match status" value="1"/>
</dbReference>
<evidence type="ECO:0000313" key="11">
    <source>
        <dbReference type="EMBL" id="KAK3677311.1"/>
    </source>
</evidence>
<dbReference type="Gene3D" id="3.40.140.10">
    <property type="entry name" value="Cytidine Deaminase, domain 2"/>
    <property type="match status" value="1"/>
</dbReference>
<gene>
    <name evidence="11" type="ORF">LTR78_002849</name>
</gene>
<dbReference type="InterPro" id="IPR037518">
    <property type="entry name" value="MPN"/>
</dbReference>
<dbReference type="GO" id="GO:0046872">
    <property type="term" value="F:metal ion binding"/>
    <property type="evidence" value="ECO:0007669"/>
    <property type="project" value="UniProtKB-KW"/>
</dbReference>
<evidence type="ECO:0000256" key="2">
    <source>
        <dbReference type="ARBA" id="ARBA00010981"/>
    </source>
</evidence>
<dbReference type="PANTHER" id="PTHR12947:SF13">
    <property type="entry name" value="FI19924P1"/>
    <property type="match status" value="1"/>
</dbReference>
<evidence type="ECO:0000256" key="5">
    <source>
        <dbReference type="ARBA" id="ARBA00022786"/>
    </source>
</evidence>
<protein>
    <recommendedName>
        <fullName evidence="10">MPN domain-containing protein</fullName>
    </recommendedName>
</protein>
<evidence type="ECO:0000256" key="8">
    <source>
        <dbReference type="ARBA" id="ARBA00023049"/>
    </source>
</evidence>
<dbReference type="GO" id="GO:0016020">
    <property type="term" value="C:membrane"/>
    <property type="evidence" value="ECO:0007669"/>
    <property type="project" value="TreeGrafter"/>
</dbReference>
<comment type="caution">
    <text evidence="11">The sequence shown here is derived from an EMBL/GenBank/DDBJ whole genome shotgun (WGS) entry which is preliminary data.</text>
</comment>
<keyword evidence="3" id="KW-0645">Protease</keyword>
<dbReference type="SMART" id="SM00232">
    <property type="entry name" value="JAB_MPN"/>
    <property type="match status" value="1"/>
</dbReference>
<evidence type="ECO:0000256" key="6">
    <source>
        <dbReference type="ARBA" id="ARBA00022801"/>
    </source>
</evidence>
<dbReference type="InterPro" id="IPR000555">
    <property type="entry name" value="JAMM/MPN+_dom"/>
</dbReference>
<dbReference type="SUPFAM" id="SSF102712">
    <property type="entry name" value="JAB1/MPN domain"/>
    <property type="match status" value="1"/>
</dbReference>
<dbReference type="Pfam" id="PF01398">
    <property type="entry name" value="JAB"/>
    <property type="match status" value="1"/>
</dbReference>
<sequence>MAASRHHTASSEPLSIAEISTQAQAFDWNPSVAIQRWIRAAKLLLTEATICERDGNLQSAFLYLYRHAELVLDRLPKHPDYHDPAFRTDISTAKKAVMRNLQKLETWKPVLRQQHERYRAAVERREAEQRRIRQGRSGLQALDGPNYDYIDALDYEDESHHLSVHDNSALAVDLAHHEIRKRDASRQSTRQAGISPGTVASRRRGIVVGGEDPAGDSGHEPSVRDIGSMLQGARRPSRDIPAPTRTVTTSNTYQYPSVPAREGVIDWQTPPLQPLSSRNYDSMPPPSKPTKERYDDATSSSRPIPPPKHLQTPDTTQYFPQTPSSKYTFKSTTTTESGAPLRTILLPPDLRQNFLNLAHPNTLRNLETCAVLAATQVSNALFISHLIVPDQTSTDSTCDTTETGDNALFDYCDTHELLVCGWIHTHPSQSCFLSSRDLHTSSGYQVMLPEAIAIVCSPRHNPEWGCFRLTSPPGLQAVLECTAPGVFHPHVEQNLYTDALKPGHVVEGPGLEFEVVDLRGK</sequence>
<dbReference type="PROSITE" id="PS50249">
    <property type="entry name" value="MPN"/>
    <property type="match status" value="1"/>
</dbReference>
<reference evidence="11" key="1">
    <citation type="submission" date="2023-07" db="EMBL/GenBank/DDBJ databases">
        <title>Black Yeasts Isolated from many extreme environments.</title>
        <authorList>
            <person name="Coleine C."/>
            <person name="Stajich J.E."/>
            <person name="Selbmann L."/>
        </authorList>
    </citation>
    <scope>NUCLEOTIDE SEQUENCE</scope>
    <source>
        <strain evidence="11">CCFEE 5485</strain>
    </source>
</reference>
<comment type="similarity">
    <text evidence="2">Belongs to the peptidase M67C family.</text>
</comment>
<evidence type="ECO:0000256" key="9">
    <source>
        <dbReference type="SAM" id="MobiDB-lite"/>
    </source>
</evidence>
<keyword evidence="4" id="KW-0479">Metal-binding</keyword>
<dbReference type="CDD" id="cd08066">
    <property type="entry name" value="MPN_AMSH_like"/>
    <property type="match status" value="1"/>
</dbReference>
<dbReference type="Pfam" id="PF08969">
    <property type="entry name" value="USP8_dimer"/>
    <property type="match status" value="1"/>
</dbReference>
<evidence type="ECO:0000256" key="3">
    <source>
        <dbReference type="ARBA" id="ARBA00022670"/>
    </source>
</evidence>
<evidence type="ECO:0000256" key="1">
    <source>
        <dbReference type="ARBA" id="ARBA00001947"/>
    </source>
</evidence>
<feature type="compositionally biased region" description="Polar residues" evidence="9">
    <location>
        <begin position="245"/>
        <end position="255"/>
    </location>
</feature>
<evidence type="ECO:0000259" key="10">
    <source>
        <dbReference type="PROSITE" id="PS50249"/>
    </source>
</evidence>
<dbReference type="EMBL" id="JAUTXT010000007">
    <property type="protein sequence ID" value="KAK3677311.1"/>
    <property type="molecule type" value="Genomic_DNA"/>
</dbReference>
<proteinExistence type="inferred from homology"/>
<dbReference type="Gene3D" id="1.20.58.80">
    <property type="entry name" value="Phosphotransferase system, lactose/cellobiose-type IIA subunit"/>
    <property type="match status" value="1"/>
</dbReference>
<dbReference type="GO" id="GO:0140492">
    <property type="term" value="F:metal-dependent deubiquitinase activity"/>
    <property type="evidence" value="ECO:0007669"/>
    <property type="project" value="InterPro"/>
</dbReference>
<keyword evidence="8" id="KW-0482">Metalloprotease</keyword>